<dbReference type="OMA" id="ESTWLAM"/>
<dbReference type="Gene3D" id="2.60.120.330">
    <property type="entry name" value="B-lactam Antibiotic, Isopenicillin N Synthase, Chain"/>
    <property type="match status" value="1"/>
</dbReference>
<evidence type="ECO:0000313" key="1">
    <source>
        <dbReference type="EMBL" id="EGB08527.1"/>
    </source>
</evidence>
<accession>F0Y818</accession>
<name>F0Y818_AURAN</name>
<proteinExistence type="predicted"/>
<sequence length="281" mass="31104">MEPGLCVRPTQRFAVIERRPQQSDVPRVPLAEVAAPRTLELLRERGYVVVTDLDDAFLRAIAAQERAFLDFYARDAARKKRCVGTVYLSERGQPMFSRGYERQERVRECFRAQASAPAAQPWPNRGARAAWVDLVGRLATLADAVLDAAVGARSRPRDGDDDFSLAYSFLYGVDDGGGNGGDASTLVGEHADVSLVVCEPVSRAPGLEVFDAKLRRWLGVEAACAPGEEVVVFGGRAFEHRTGIPACRHRVVKCAPARPRHVFLYEQKYAAFFQHLRQFDG</sequence>
<dbReference type="InterPro" id="IPR027443">
    <property type="entry name" value="IPNS-like_sf"/>
</dbReference>
<dbReference type="KEGG" id="aaf:AURANDRAFT_63857"/>
<keyword evidence="2" id="KW-1185">Reference proteome</keyword>
<organism evidence="2">
    <name type="scientific">Aureococcus anophagefferens</name>
    <name type="common">Harmful bloom alga</name>
    <dbReference type="NCBI Taxonomy" id="44056"/>
    <lineage>
        <taxon>Eukaryota</taxon>
        <taxon>Sar</taxon>
        <taxon>Stramenopiles</taxon>
        <taxon>Ochrophyta</taxon>
        <taxon>Pelagophyceae</taxon>
        <taxon>Pelagomonadales</taxon>
        <taxon>Pelagomonadaceae</taxon>
        <taxon>Aureococcus</taxon>
    </lineage>
</organism>
<evidence type="ECO:0000313" key="2">
    <source>
        <dbReference type="Proteomes" id="UP000002729"/>
    </source>
</evidence>
<dbReference type="AlphaFoldDB" id="F0Y818"/>
<dbReference type="OrthoDB" id="46333at2759"/>
<dbReference type="Proteomes" id="UP000002729">
    <property type="component" value="Unassembled WGS sequence"/>
</dbReference>
<dbReference type="SUPFAM" id="SSF51197">
    <property type="entry name" value="Clavaminate synthase-like"/>
    <property type="match status" value="1"/>
</dbReference>
<dbReference type="eggNOG" id="ENOG502RQMK">
    <property type="taxonomic scope" value="Eukaryota"/>
</dbReference>
<dbReference type="InParanoid" id="F0Y818"/>
<gene>
    <name evidence="1" type="ORF">AURANDRAFT_63857</name>
</gene>
<dbReference type="RefSeq" id="XP_009036534.1">
    <property type="nucleotide sequence ID" value="XM_009038286.1"/>
</dbReference>
<protein>
    <recommendedName>
        <fullName evidence="3">Isopenicillin N synthase-like Fe(2+) 2OG dioxygenase domain-containing protein</fullName>
    </recommendedName>
</protein>
<dbReference type="GeneID" id="20224538"/>
<evidence type="ECO:0008006" key="3">
    <source>
        <dbReference type="Google" id="ProtNLM"/>
    </source>
</evidence>
<dbReference type="EMBL" id="GL833127">
    <property type="protein sequence ID" value="EGB08527.1"/>
    <property type="molecule type" value="Genomic_DNA"/>
</dbReference>
<reference evidence="1 2" key="1">
    <citation type="journal article" date="2011" name="Proc. Natl. Acad. Sci. U.S.A.">
        <title>Niche of harmful alga Aureococcus anophagefferens revealed through ecogenomics.</title>
        <authorList>
            <person name="Gobler C.J."/>
            <person name="Berry D.L."/>
            <person name="Dyhrman S.T."/>
            <person name="Wilhelm S.W."/>
            <person name="Salamov A."/>
            <person name="Lobanov A.V."/>
            <person name="Zhang Y."/>
            <person name="Collier J.L."/>
            <person name="Wurch L.L."/>
            <person name="Kustka A.B."/>
            <person name="Dill B.D."/>
            <person name="Shah M."/>
            <person name="VerBerkmoes N.C."/>
            <person name="Kuo A."/>
            <person name="Terry A."/>
            <person name="Pangilinan J."/>
            <person name="Lindquist E.A."/>
            <person name="Lucas S."/>
            <person name="Paulsen I.T."/>
            <person name="Hattenrath-Lehmann T.K."/>
            <person name="Talmage S.C."/>
            <person name="Walker E.A."/>
            <person name="Koch F."/>
            <person name="Burson A.M."/>
            <person name="Marcoval M.A."/>
            <person name="Tang Y.Z."/>
            <person name="Lecleir G.R."/>
            <person name="Coyne K.J."/>
            <person name="Berg G.M."/>
            <person name="Bertrand E.M."/>
            <person name="Saito M.A."/>
            <person name="Gladyshev V.N."/>
            <person name="Grigoriev I.V."/>
        </authorList>
    </citation>
    <scope>NUCLEOTIDE SEQUENCE [LARGE SCALE GENOMIC DNA]</scope>
    <source>
        <strain evidence="2">CCMP 1984</strain>
    </source>
</reference>